<comment type="caution">
    <text evidence="7">The sequence shown here is derived from an EMBL/GenBank/DDBJ whole genome shotgun (WGS) entry which is preliminary data.</text>
</comment>
<feature type="domain" description="TF-B3" evidence="6">
    <location>
        <begin position="101"/>
        <end position="175"/>
    </location>
</feature>
<dbReference type="GO" id="GO:0003677">
    <property type="term" value="F:DNA binding"/>
    <property type="evidence" value="ECO:0007669"/>
    <property type="project" value="UniProtKB-KW"/>
</dbReference>
<evidence type="ECO:0000256" key="1">
    <source>
        <dbReference type="ARBA" id="ARBA00004123"/>
    </source>
</evidence>
<keyword evidence="4" id="KW-0804">Transcription</keyword>
<dbReference type="InterPro" id="IPR015300">
    <property type="entry name" value="DNA-bd_pseudobarrel_sf"/>
</dbReference>
<dbReference type="InterPro" id="IPR003340">
    <property type="entry name" value="B3_DNA-bd"/>
</dbReference>
<name>A0A8X8YSG9_SALSN</name>
<evidence type="ECO:0000313" key="8">
    <source>
        <dbReference type="Proteomes" id="UP000298416"/>
    </source>
</evidence>
<dbReference type="InterPro" id="IPR044837">
    <property type="entry name" value="REM16-like"/>
</dbReference>
<reference evidence="7" key="2">
    <citation type="submission" date="2020-08" db="EMBL/GenBank/DDBJ databases">
        <title>Plant Genome Project.</title>
        <authorList>
            <person name="Zhang R.-G."/>
        </authorList>
    </citation>
    <scope>NUCLEOTIDE SEQUENCE</scope>
    <source>
        <strain evidence="7">Huo1</strain>
        <tissue evidence="7">Leaf</tissue>
    </source>
</reference>
<dbReference type="Gene3D" id="2.40.330.10">
    <property type="entry name" value="DNA-binding pseudobarrel domain"/>
    <property type="match status" value="1"/>
</dbReference>
<proteinExistence type="predicted"/>
<reference evidence="7" key="1">
    <citation type="submission" date="2018-01" db="EMBL/GenBank/DDBJ databases">
        <authorList>
            <person name="Mao J.F."/>
        </authorList>
    </citation>
    <scope>NUCLEOTIDE SEQUENCE</scope>
    <source>
        <strain evidence="7">Huo1</strain>
        <tissue evidence="7">Leaf</tissue>
    </source>
</reference>
<dbReference type="SMART" id="SM01019">
    <property type="entry name" value="B3"/>
    <property type="match status" value="1"/>
</dbReference>
<dbReference type="PANTHER" id="PTHR31391">
    <property type="entry name" value="B3 DOMAIN-CONTAINING PROTEIN OS11G0197600-RELATED"/>
    <property type="match status" value="1"/>
</dbReference>
<evidence type="ECO:0000256" key="5">
    <source>
        <dbReference type="ARBA" id="ARBA00023242"/>
    </source>
</evidence>
<dbReference type="SUPFAM" id="SSF101936">
    <property type="entry name" value="DNA-binding pseudobarrel domain"/>
    <property type="match status" value="1"/>
</dbReference>
<evidence type="ECO:0000313" key="7">
    <source>
        <dbReference type="EMBL" id="KAG6434793.1"/>
    </source>
</evidence>
<evidence type="ECO:0000256" key="2">
    <source>
        <dbReference type="ARBA" id="ARBA00023015"/>
    </source>
</evidence>
<dbReference type="AlphaFoldDB" id="A0A8X8YSG9"/>
<dbReference type="EMBL" id="PNBA02000002">
    <property type="protein sequence ID" value="KAG6434793.1"/>
    <property type="molecule type" value="Genomic_DNA"/>
</dbReference>
<evidence type="ECO:0000256" key="4">
    <source>
        <dbReference type="ARBA" id="ARBA00023163"/>
    </source>
</evidence>
<keyword evidence="8" id="KW-1185">Reference proteome</keyword>
<keyword evidence="3" id="KW-0238">DNA-binding</keyword>
<evidence type="ECO:0000259" key="6">
    <source>
        <dbReference type="PROSITE" id="PS50863"/>
    </source>
</evidence>
<gene>
    <name evidence="7" type="ORF">SASPL_106436</name>
</gene>
<accession>A0A8X8YSG9</accession>
<dbReference type="Pfam" id="PF02362">
    <property type="entry name" value="B3"/>
    <property type="match status" value="1"/>
</dbReference>
<protein>
    <recommendedName>
        <fullName evidence="6">TF-B3 domain-containing protein</fullName>
    </recommendedName>
</protein>
<dbReference type="CDD" id="cd10017">
    <property type="entry name" value="B3_DNA"/>
    <property type="match status" value="1"/>
</dbReference>
<dbReference type="Proteomes" id="UP000298416">
    <property type="component" value="Unassembled WGS sequence"/>
</dbReference>
<keyword evidence="5" id="KW-0539">Nucleus</keyword>
<dbReference type="PANTHER" id="PTHR31391:SF4">
    <property type="entry name" value="B3 DOMAIN-CONTAINING PROTEIN OS03G0184500"/>
    <property type="match status" value="1"/>
</dbReference>
<dbReference type="GO" id="GO:0005634">
    <property type="term" value="C:nucleus"/>
    <property type="evidence" value="ECO:0007669"/>
    <property type="project" value="UniProtKB-SubCell"/>
</dbReference>
<organism evidence="7">
    <name type="scientific">Salvia splendens</name>
    <name type="common">Scarlet sage</name>
    <dbReference type="NCBI Taxonomy" id="180675"/>
    <lineage>
        <taxon>Eukaryota</taxon>
        <taxon>Viridiplantae</taxon>
        <taxon>Streptophyta</taxon>
        <taxon>Embryophyta</taxon>
        <taxon>Tracheophyta</taxon>
        <taxon>Spermatophyta</taxon>
        <taxon>Magnoliopsida</taxon>
        <taxon>eudicotyledons</taxon>
        <taxon>Gunneridae</taxon>
        <taxon>Pentapetalae</taxon>
        <taxon>asterids</taxon>
        <taxon>lamiids</taxon>
        <taxon>Lamiales</taxon>
        <taxon>Lamiaceae</taxon>
        <taxon>Nepetoideae</taxon>
        <taxon>Mentheae</taxon>
        <taxon>Salviinae</taxon>
        <taxon>Salvia</taxon>
        <taxon>Salvia subgen. Calosphace</taxon>
        <taxon>core Calosphace</taxon>
    </lineage>
</organism>
<keyword evidence="2" id="KW-0805">Transcription regulation</keyword>
<comment type="subcellular location">
    <subcellularLocation>
        <location evidence="1">Nucleus</location>
    </subcellularLocation>
</comment>
<sequence length="178" mass="20159">MVMAKTKYEAVRQQRLEENKKRMEELHLPLLTQAFKDASSPKSSPVLSLSLTRTHCISLILTTSALFPKTTEQLTEGGISRDIAMKKGEEVESSLGIREGLYRDFCRRRLPRNDSVVQLVDEQGEEWLVVYLSRKTGLSGGWKKFAVDHSLVDGDALVFQLVKPTVFKVFITRVDGEM</sequence>
<evidence type="ECO:0000256" key="3">
    <source>
        <dbReference type="ARBA" id="ARBA00023125"/>
    </source>
</evidence>
<dbReference type="PROSITE" id="PS50863">
    <property type="entry name" value="B3"/>
    <property type="match status" value="1"/>
</dbReference>